<gene>
    <name evidence="4" type="ORF">C5Q96_04190</name>
</gene>
<dbReference type="InterPro" id="IPR013740">
    <property type="entry name" value="Redoxin"/>
</dbReference>
<dbReference type="InterPro" id="IPR050553">
    <property type="entry name" value="Thioredoxin_ResA/DsbE_sf"/>
</dbReference>
<evidence type="ECO:0000259" key="3">
    <source>
        <dbReference type="PROSITE" id="PS51352"/>
    </source>
</evidence>
<accession>A0A2S0L4D1</accession>
<reference evidence="5" key="1">
    <citation type="submission" date="2018-02" db="EMBL/GenBank/DDBJ databases">
        <authorList>
            <person name="Holder M.E."/>
            <person name="Ajami N.J."/>
            <person name="Petrosino J.F."/>
        </authorList>
    </citation>
    <scope>NUCLEOTIDE SEQUENCE [LARGE SCALE GENOMIC DNA]</scope>
    <source>
        <strain evidence="5">CCUG 47132</strain>
    </source>
</reference>
<dbReference type="SUPFAM" id="SSF52833">
    <property type="entry name" value="Thioredoxin-like"/>
    <property type="match status" value="1"/>
</dbReference>
<dbReference type="PROSITE" id="PS51257">
    <property type="entry name" value="PROKAR_LIPOPROTEIN"/>
    <property type="match status" value="1"/>
</dbReference>
<dbReference type="Proteomes" id="UP000237883">
    <property type="component" value="Chromosome"/>
</dbReference>
<keyword evidence="5" id="KW-1185">Reference proteome</keyword>
<dbReference type="AlphaFoldDB" id="A0A2S0L4D1"/>
<dbReference type="EMBL" id="CP027228">
    <property type="protein sequence ID" value="AVM48084.1"/>
    <property type="molecule type" value="Genomic_DNA"/>
</dbReference>
<sequence>MKRKLHIKRFTLLAAVLLALAIALTGCGKDSSNSESKGSNGPKASLKNFETTTLDGEKFTQDNLKDYDLTVVNVWSTTCGYCIDEMPALEKLKNQLPSNVQFVSICLDGEASPDTAKEILSKQGLTAKTLVPSDSLNEGLLQYVSGTPTTVFFDKNGKQIGDPKVGAFSTHDTDAITELYMNEVNSRLKKLS</sequence>
<dbReference type="InterPro" id="IPR036249">
    <property type="entry name" value="Thioredoxin-like_sf"/>
</dbReference>
<protein>
    <recommendedName>
        <fullName evidence="3">Thioredoxin domain-containing protein</fullName>
    </recommendedName>
</protein>
<evidence type="ECO:0000256" key="2">
    <source>
        <dbReference type="SAM" id="SignalP"/>
    </source>
</evidence>
<dbReference type="Pfam" id="PF08534">
    <property type="entry name" value="Redoxin"/>
    <property type="match status" value="1"/>
</dbReference>
<dbReference type="KEGG" id="mdv:C5Q96_04190"/>
<dbReference type="InterPro" id="IPR013766">
    <property type="entry name" value="Thioredoxin_domain"/>
</dbReference>
<name>A0A2S0L4D1_9FIRM</name>
<feature type="compositionally biased region" description="Polar residues" evidence="1">
    <location>
        <begin position="30"/>
        <end position="39"/>
    </location>
</feature>
<dbReference type="CDD" id="cd02966">
    <property type="entry name" value="TlpA_like_family"/>
    <property type="match status" value="1"/>
</dbReference>
<feature type="region of interest" description="Disordered" evidence="1">
    <location>
        <begin position="28"/>
        <end position="47"/>
    </location>
</feature>
<dbReference type="PANTHER" id="PTHR42852:SF13">
    <property type="entry name" value="PROTEIN DIPZ"/>
    <property type="match status" value="1"/>
</dbReference>
<dbReference type="GeneID" id="78391457"/>
<evidence type="ECO:0000313" key="4">
    <source>
        <dbReference type="EMBL" id="AVM48084.1"/>
    </source>
</evidence>
<dbReference type="GO" id="GO:0016491">
    <property type="term" value="F:oxidoreductase activity"/>
    <property type="evidence" value="ECO:0007669"/>
    <property type="project" value="InterPro"/>
</dbReference>
<dbReference type="Gene3D" id="3.40.30.10">
    <property type="entry name" value="Glutaredoxin"/>
    <property type="match status" value="1"/>
</dbReference>
<dbReference type="PANTHER" id="PTHR42852">
    <property type="entry name" value="THIOL:DISULFIDE INTERCHANGE PROTEIN DSBE"/>
    <property type="match status" value="1"/>
</dbReference>
<evidence type="ECO:0000313" key="5">
    <source>
        <dbReference type="Proteomes" id="UP000237883"/>
    </source>
</evidence>
<keyword evidence="2" id="KW-0732">Signal</keyword>
<feature type="domain" description="Thioredoxin" evidence="3">
    <location>
        <begin position="40"/>
        <end position="186"/>
    </location>
</feature>
<evidence type="ECO:0000256" key="1">
    <source>
        <dbReference type="SAM" id="MobiDB-lite"/>
    </source>
</evidence>
<feature type="chain" id="PRO_5039252703" description="Thioredoxin domain-containing protein" evidence="2">
    <location>
        <begin position="29"/>
        <end position="192"/>
    </location>
</feature>
<dbReference type="RefSeq" id="WP_106057160.1">
    <property type="nucleotide sequence ID" value="NZ_CP027228.1"/>
</dbReference>
<organism evidence="4 5">
    <name type="scientific">Mogibacterium diversum</name>
    <dbReference type="NCBI Taxonomy" id="114527"/>
    <lineage>
        <taxon>Bacteria</taxon>
        <taxon>Bacillati</taxon>
        <taxon>Bacillota</taxon>
        <taxon>Clostridia</taxon>
        <taxon>Peptostreptococcales</taxon>
        <taxon>Anaerovoracaceae</taxon>
        <taxon>Mogibacterium</taxon>
    </lineage>
</organism>
<dbReference type="OrthoDB" id="9809733at2"/>
<feature type="signal peptide" evidence="2">
    <location>
        <begin position="1"/>
        <end position="28"/>
    </location>
</feature>
<dbReference type="PROSITE" id="PS51352">
    <property type="entry name" value="THIOREDOXIN_2"/>
    <property type="match status" value="1"/>
</dbReference>
<proteinExistence type="predicted"/>